<name>A0A182EAC0_ONCOC</name>
<accession>A0A182EAC0</accession>
<sequence length="65" mass="7778">MFPDKLKLLVLLIVIIRIAYAISFSSLSQAPLDEHKQENLWRRRAIAKLWEERRRMGRTPIFKLT</sequence>
<dbReference type="WBParaSite" id="nOo.2.0.1.t04994-RA">
    <property type="protein sequence ID" value="nOo.2.0.1.t04994-RA"/>
    <property type="gene ID" value="nOo.2.0.1.g04994"/>
</dbReference>
<reference evidence="3" key="1">
    <citation type="submission" date="2016-06" db="UniProtKB">
        <authorList>
            <consortium name="WormBaseParasite"/>
        </authorList>
    </citation>
    <scope>IDENTIFICATION</scope>
</reference>
<evidence type="ECO:0000313" key="3">
    <source>
        <dbReference type="WBParaSite" id="nOo.2.0.1.t04994-RA"/>
    </source>
</evidence>
<dbReference type="STRING" id="42157.A0A182EAC0"/>
<protein>
    <submittedName>
        <fullName evidence="3">Secreted protein</fullName>
    </submittedName>
</protein>
<dbReference type="Proteomes" id="UP000271087">
    <property type="component" value="Unassembled WGS sequence"/>
</dbReference>
<dbReference type="AlphaFoldDB" id="A0A182EAC0"/>
<reference evidence="1 2" key="2">
    <citation type="submission" date="2018-08" db="EMBL/GenBank/DDBJ databases">
        <authorList>
            <person name="Laetsch R D."/>
            <person name="Stevens L."/>
            <person name="Kumar S."/>
            <person name="Blaxter L. M."/>
        </authorList>
    </citation>
    <scope>NUCLEOTIDE SEQUENCE [LARGE SCALE GENOMIC DNA]</scope>
</reference>
<proteinExistence type="predicted"/>
<gene>
    <name evidence="1" type="ORF">NOO_LOCUS4994</name>
</gene>
<organism evidence="3">
    <name type="scientific">Onchocerca ochengi</name>
    <name type="common">Filarial nematode worm</name>
    <dbReference type="NCBI Taxonomy" id="42157"/>
    <lineage>
        <taxon>Eukaryota</taxon>
        <taxon>Metazoa</taxon>
        <taxon>Ecdysozoa</taxon>
        <taxon>Nematoda</taxon>
        <taxon>Chromadorea</taxon>
        <taxon>Rhabditida</taxon>
        <taxon>Spirurina</taxon>
        <taxon>Spiruromorpha</taxon>
        <taxon>Filarioidea</taxon>
        <taxon>Onchocercidae</taxon>
        <taxon>Onchocerca</taxon>
    </lineage>
</organism>
<evidence type="ECO:0000313" key="2">
    <source>
        <dbReference type="Proteomes" id="UP000271087"/>
    </source>
</evidence>
<keyword evidence="2" id="KW-1185">Reference proteome</keyword>
<evidence type="ECO:0000313" key="1">
    <source>
        <dbReference type="EMBL" id="VDK75572.1"/>
    </source>
</evidence>
<dbReference type="EMBL" id="UYRW01001238">
    <property type="protein sequence ID" value="VDK75572.1"/>
    <property type="molecule type" value="Genomic_DNA"/>
</dbReference>